<accession>A0A4Y2GTD2</accession>
<organism evidence="1 2">
    <name type="scientific">Araneus ventricosus</name>
    <name type="common">Orbweaver spider</name>
    <name type="synonym">Epeira ventricosa</name>
    <dbReference type="NCBI Taxonomy" id="182803"/>
    <lineage>
        <taxon>Eukaryota</taxon>
        <taxon>Metazoa</taxon>
        <taxon>Ecdysozoa</taxon>
        <taxon>Arthropoda</taxon>
        <taxon>Chelicerata</taxon>
        <taxon>Arachnida</taxon>
        <taxon>Araneae</taxon>
        <taxon>Araneomorphae</taxon>
        <taxon>Entelegynae</taxon>
        <taxon>Araneoidea</taxon>
        <taxon>Araneidae</taxon>
        <taxon>Araneus</taxon>
    </lineage>
</organism>
<gene>
    <name evidence="1" type="ORF">AVEN_43484_1</name>
</gene>
<dbReference type="Proteomes" id="UP000499080">
    <property type="component" value="Unassembled WGS sequence"/>
</dbReference>
<comment type="caution">
    <text evidence="1">The sequence shown here is derived from an EMBL/GenBank/DDBJ whole genome shotgun (WGS) entry which is preliminary data.</text>
</comment>
<protein>
    <submittedName>
        <fullName evidence="1">Uncharacterized protein</fullName>
    </submittedName>
</protein>
<name>A0A4Y2GTD2_ARAVE</name>
<keyword evidence="2" id="KW-1185">Reference proteome</keyword>
<evidence type="ECO:0000313" key="1">
    <source>
        <dbReference type="EMBL" id="GBM56109.1"/>
    </source>
</evidence>
<dbReference type="AlphaFoldDB" id="A0A4Y2GTD2"/>
<reference evidence="1 2" key="1">
    <citation type="journal article" date="2019" name="Sci. Rep.">
        <title>Orb-weaving spider Araneus ventricosus genome elucidates the spidroin gene catalogue.</title>
        <authorList>
            <person name="Kono N."/>
            <person name="Nakamura H."/>
            <person name="Ohtoshi R."/>
            <person name="Moran D.A.P."/>
            <person name="Shinohara A."/>
            <person name="Yoshida Y."/>
            <person name="Fujiwara M."/>
            <person name="Mori M."/>
            <person name="Tomita M."/>
            <person name="Arakawa K."/>
        </authorList>
    </citation>
    <scope>NUCLEOTIDE SEQUENCE [LARGE SCALE GENOMIC DNA]</scope>
</reference>
<proteinExistence type="predicted"/>
<evidence type="ECO:0000313" key="2">
    <source>
        <dbReference type="Proteomes" id="UP000499080"/>
    </source>
</evidence>
<sequence length="134" mass="15572">MMLFMVKRAFWSVNGIPMRNMYPYLASVAEKRTIFNDVFNIRIGLCFLAYYFKKLVKVVREVKKKKDKVVVLDSEEFACDSKATSLRTGKRTEWRHGLNLINIIHPQRVLITFLKSGGRAGRSQWNKTSVPQVT</sequence>
<dbReference type="EMBL" id="BGPR01001528">
    <property type="protein sequence ID" value="GBM56109.1"/>
    <property type="molecule type" value="Genomic_DNA"/>
</dbReference>